<accession>A0A250ILQ8</accession>
<protein>
    <submittedName>
        <fullName evidence="5">Glycine oxidase</fullName>
    </submittedName>
</protein>
<dbReference type="SUPFAM" id="SSF54373">
    <property type="entry name" value="FAD-linked reductases, C-terminal domain"/>
    <property type="match status" value="1"/>
</dbReference>
<dbReference type="GO" id="GO:0009229">
    <property type="term" value="P:thiamine diphosphate biosynthetic process"/>
    <property type="evidence" value="ECO:0007669"/>
    <property type="project" value="UniProtKB-UniPathway"/>
</dbReference>
<keyword evidence="3" id="KW-0560">Oxidoreductase</keyword>
<dbReference type="GO" id="GO:0005737">
    <property type="term" value="C:cytoplasm"/>
    <property type="evidence" value="ECO:0007669"/>
    <property type="project" value="TreeGrafter"/>
</dbReference>
<dbReference type="GO" id="GO:0016491">
    <property type="term" value="F:oxidoreductase activity"/>
    <property type="evidence" value="ECO:0007669"/>
    <property type="project" value="UniProtKB-KW"/>
</dbReference>
<evidence type="ECO:0000256" key="1">
    <source>
        <dbReference type="ARBA" id="ARBA00004948"/>
    </source>
</evidence>
<dbReference type="UniPathway" id="UPA00060"/>
<organism evidence="5 6">
    <name type="scientific">Melittangium boletus DSM 14713</name>
    <dbReference type="NCBI Taxonomy" id="1294270"/>
    <lineage>
        <taxon>Bacteria</taxon>
        <taxon>Pseudomonadati</taxon>
        <taxon>Myxococcota</taxon>
        <taxon>Myxococcia</taxon>
        <taxon>Myxococcales</taxon>
        <taxon>Cystobacterineae</taxon>
        <taxon>Archangiaceae</taxon>
        <taxon>Melittangium</taxon>
    </lineage>
</organism>
<dbReference type="PANTHER" id="PTHR13847">
    <property type="entry name" value="SARCOSINE DEHYDROGENASE-RELATED"/>
    <property type="match status" value="1"/>
</dbReference>
<dbReference type="Proteomes" id="UP000217289">
    <property type="component" value="Chromosome"/>
</dbReference>
<proteinExistence type="predicted"/>
<dbReference type="KEGG" id="mbd:MEBOL_006183"/>
<dbReference type="AlphaFoldDB" id="A0A250ILQ8"/>
<evidence type="ECO:0000313" key="5">
    <source>
        <dbReference type="EMBL" id="ATB32694.1"/>
    </source>
</evidence>
<name>A0A250ILQ8_9BACT</name>
<dbReference type="InterPro" id="IPR036188">
    <property type="entry name" value="FAD/NAD-bd_sf"/>
</dbReference>
<dbReference type="Gene3D" id="3.30.9.10">
    <property type="entry name" value="D-Amino Acid Oxidase, subunit A, domain 2"/>
    <property type="match status" value="1"/>
</dbReference>
<comment type="pathway">
    <text evidence="1">Cofactor biosynthesis; thiamine diphosphate biosynthesis.</text>
</comment>
<keyword evidence="6" id="KW-1185">Reference proteome</keyword>
<reference evidence="5 6" key="1">
    <citation type="submission" date="2017-06" db="EMBL/GenBank/DDBJ databases">
        <authorList>
            <person name="Kim H.J."/>
            <person name="Triplett B.A."/>
        </authorList>
    </citation>
    <scope>NUCLEOTIDE SEQUENCE [LARGE SCALE GENOMIC DNA]</scope>
    <source>
        <strain evidence="5 6">DSM 14713</strain>
    </source>
</reference>
<evidence type="ECO:0000259" key="4">
    <source>
        <dbReference type="Pfam" id="PF01266"/>
    </source>
</evidence>
<dbReference type="InterPro" id="IPR006076">
    <property type="entry name" value="FAD-dep_OxRdtase"/>
</dbReference>
<dbReference type="Pfam" id="PF01266">
    <property type="entry name" value="DAO"/>
    <property type="match status" value="1"/>
</dbReference>
<dbReference type="GO" id="GO:0009228">
    <property type="term" value="P:thiamine biosynthetic process"/>
    <property type="evidence" value="ECO:0007669"/>
    <property type="project" value="UniProtKB-KW"/>
</dbReference>
<keyword evidence="2" id="KW-0784">Thiamine biosynthesis</keyword>
<gene>
    <name evidence="5" type="ORF">MEBOL_006183</name>
</gene>
<dbReference type="EMBL" id="CP022163">
    <property type="protein sequence ID" value="ATB32694.1"/>
    <property type="molecule type" value="Genomic_DNA"/>
</dbReference>
<evidence type="ECO:0000313" key="6">
    <source>
        <dbReference type="Proteomes" id="UP000217289"/>
    </source>
</evidence>
<dbReference type="GO" id="GO:0050660">
    <property type="term" value="F:flavin adenine dinucleotide binding"/>
    <property type="evidence" value="ECO:0007669"/>
    <property type="project" value="InterPro"/>
</dbReference>
<sequence length="356" mass="38215">MGCGIALRLRQAGARVTVLERAIPGAEASSAAGGILAPQEESEGPGPFLDLCLRSRSLYPEFAAELLALTGINVQYLPSGVMRLAFDEAGLARLEATATWQRERGLRVELLSPSEVLALEPQLSPELKGAARFVDDHQVDNRLLTRALTMAAAKVGATFRTGYVRGVVEERGRAVGVDLEGETLRADAVVIAAGSWSGLVQGSALDPRVVRPARGQMVQLQTRLPPFSHVLFSDQGYVIPRTDGRVIAGSTLEFSGFEKNVTAEGLHRILALAMRLCPALASAPVQETWAGLRPYTEDHLPILGAGPLPGLFLATGHFRNGILLTPVTAKLLAETVLGERPSVDLAPFRFDRFSRR</sequence>
<dbReference type="PANTHER" id="PTHR13847:SF289">
    <property type="entry name" value="GLYCINE OXIDASE"/>
    <property type="match status" value="1"/>
</dbReference>
<dbReference type="NCBIfam" id="TIGR02352">
    <property type="entry name" value="thiamin_ThiO"/>
    <property type="match status" value="1"/>
</dbReference>
<dbReference type="InterPro" id="IPR012727">
    <property type="entry name" value="Gly_oxidase_ThiO"/>
</dbReference>
<feature type="domain" description="FAD dependent oxidoreductase" evidence="4">
    <location>
        <begin position="1"/>
        <end position="334"/>
    </location>
</feature>
<evidence type="ECO:0000256" key="3">
    <source>
        <dbReference type="ARBA" id="ARBA00023002"/>
    </source>
</evidence>
<dbReference type="SUPFAM" id="SSF51905">
    <property type="entry name" value="FAD/NAD(P)-binding domain"/>
    <property type="match status" value="1"/>
</dbReference>
<evidence type="ECO:0000256" key="2">
    <source>
        <dbReference type="ARBA" id="ARBA00022977"/>
    </source>
</evidence>
<dbReference type="Gene3D" id="3.50.50.60">
    <property type="entry name" value="FAD/NAD(P)-binding domain"/>
    <property type="match status" value="1"/>
</dbReference>